<evidence type="ECO:0000256" key="4">
    <source>
        <dbReference type="ARBA" id="ARBA00022801"/>
    </source>
</evidence>
<dbReference type="GO" id="GO:0044027">
    <property type="term" value="P:negative regulation of gene expression via chromosomal CpG island methylation"/>
    <property type="evidence" value="ECO:0007669"/>
    <property type="project" value="TreeGrafter"/>
</dbReference>
<dbReference type="InterPro" id="IPR027417">
    <property type="entry name" value="P-loop_NTPase"/>
</dbReference>
<evidence type="ECO:0000256" key="8">
    <source>
        <dbReference type="ARBA" id="ARBA00023242"/>
    </source>
</evidence>
<evidence type="ECO:0000256" key="2">
    <source>
        <dbReference type="ARBA" id="ARBA00007025"/>
    </source>
</evidence>
<feature type="region of interest" description="Disordered" evidence="9">
    <location>
        <begin position="1"/>
        <end position="21"/>
    </location>
</feature>
<dbReference type="GO" id="GO:0005721">
    <property type="term" value="C:pericentric heterochromatin"/>
    <property type="evidence" value="ECO:0007669"/>
    <property type="project" value="TreeGrafter"/>
</dbReference>
<dbReference type="GO" id="GO:0016787">
    <property type="term" value="F:hydrolase activity"/>
    <property type="evidence" value="ECO:0007669"/>
    <property type="project" value="UniProtKB-KW"/>
</dbReference>
<feature type="region of interest" description="Disordered" evidence="9">
    <location>
        <begin position="402"/>
        <end position="480"/>
    </location>
</feature>
<dbReference type="STRING" id="41047.A0A397GND9"/>
<dbReference type="PANTHER" id="PTHR47161">
    <property type="entry name" value="LYMPHOID-SPECIFIC HELICASE"/>
    <property type="match status" value="1"/>
</dbReference>
<dbReference type="GeneID" id="38129132"/>
<dbReference type="VEuPathDB" id="FungiDB:CDV56_107158"/>
<evidence type="ECO:0000256" key="7">
    <source>
        <dbReference type="ARBA" id="ARBA00023054"/>
    </source>
</evidence>
<dbReference type="OrthoDB" id="5857104at2759"/>
<dbReference type="RefSeq" id="XP_026613193.1">
    <property type="nucleotide sequence ID" value="XM_026760777.1"/>
</dbReference>
<dbReference type="InterPro" id="IPR000330">
    <property type="entry name" value="SNF2_N"/>
</dbReference>
<dbReference type="GO" id="GO:0005524">
    <property type="term" value="F:ATP binding"/>
    <property type="evidence" value="ECO:0007669"/>
    <property type="project" value="UniProtKB-KW"/>
</dbReference>
<comment type="subcellular location">
    <subcellularLocation>
        <location evidence="1">Nucleus</location>
    </subcellularLocation>
</comment>
<evidence type="ECO:0000256" key="3">
    <source>
        <dbReference type="ARBA" id="ARBA00022741"/>
    </source>
</evidence>
<evidence type="ECO:0008006" key="14">
    <source>
        <dbReference type="Google" id="ProtNLM"/>
    </source>
</evidence>
<dbReference type="InterPro" id="IPR049730">
    <property type="entry name" value="SNF2/RAD54-like_C"/>
</dbReference>
<feature type="region of interest" description="Disordered" evidence="9">
    <location>
        <begin position="348"/>
        <end position="373"/>
    </location>
</feature>
<feature type="domain" description="Helicase ATP-binding" evidence="10">
    <location>
        <begin position="548"/>
        <end position="717"/>
    </location>
</feature>
<dbReference type="PANTHER" id="PTHR47161:SF1">
    <property type="entry name" value="LYMPHOID-SPECIFIC HELICASE"/>
    <property type="match status" value="1"/>
</dbReference>
<dbReference type="AlphaFoldDB" id="A0A397GND9"/>
<dbReference type="InterPro" id="IPR001650">
    <property type="entry name" value="Helicase_C-like"/>
</dbReference>
<evidence type="ECO:0000259" key="11">
    <source>
        <dbReference type="PROSITE" id="PS51194"/>
    </source>
</evidence>
<keyword evidence="5" id="KW-0347">Helicase</keyword>
<dbReference type="GO" id="GO:0003682">
    <property type="term" value="F:chromatin binding"/>
    <property type="evidence" value="ECO:0007669"/>
    <property type="project" value="TreeGrafter"/>
</dbReference>
<dbReference type="FunFam" id="3.40.50.10810:FF:000015">
    <property type="entry name" value="lymphoid-specific helicase isoform X1"/>
    <property type="match status" value="1"/>
</dbReference>
<dbReference type="GO" id="GO:0005634">
    <property type="term" value="C:nucleus"/>
    <property type="evidence" value="ECO:0007669"/>
    <property type="project" value="UniProtKB-SubCell"/>
</dbReference>
<protein>
    <recommendedName>
        <fullName evidence="14">SNF2 family helicase/ATPase PasG</fullName>
    </recommendedName>
</protein>
<evidence type="ECO:0000256" key="6">
    <source>
        <dbReference type="ARBA" id="ARBA00022840"/>
    </source>
</evidence>
<dbReference type="CDD" id="cd18793">
    <property type="entry name" value="SF2_C_SNF"/>
    <property type="match status" value="1"/>
</dbReference>
<feature type="compositionally biased region" description="Polar residues" evidence="9">
    <location>
        <begin position="417"/>
        <end position="429"/>
    </location>
</feature>
<dbReference type="Gene3D" id="3.40.50.300">
    <property type="entry name" value="P-loop containing nucleotide triphosphate hydrolases"/>
    <property type="match status" value="1"/>
</dbReference>
<keyword evidence="6" id="KW-0067">ATP-binding</keyword>
<dbReference type="Pfam" id="PF00176">
    <property type="entry name" value="SNF2-rel_dom"/>
    <property type="match status" value="1"/>
</dbReference>
<dbReference type="SMART" id="SM00490">
    <property type="entry name" value="HELICc"/>
    <property type="match status" value="1"/>
</dbReference>
<evidence type="ECO:0000313" key="13">
    <source>
        <dbReference type="Proteomes" id="UP000215305"/>
    </source>
</evidence>
<reference evidence="12" key="1">
    <citation type="submission" date="2018-08" db="EMBL/GenBank/DDBJ databases">
        <title>Draft genome sequence of azole-resistant Aspergillus thermomutatus (Neosartorya pseudofischeri) strain HMR AF 39, isolated from a human nasal aspirate.</title>
        <authorList>
            <person name="Parent-Michaud M."/>
            <person name="Dufresne P.J."/>
            <person name="Fournier E."/>
            <person name="Martineau C."/>
            <person name="Moreira S."/>
            <person name="Perkins V."/>
            <person name="De Repentigny L."/>
            <person name="Dufresne S.F."/>
        </authorList>
    </citation>
    <scope>NUCLEOTIDE SEQUENCE [LARGE SCALE GENOMIC DNA]</scope>
    <source>
        <strain evidence="12">HMR AF 39</strain>
    </source>
</reference>
<comment type="caution">
    <text evidence="12">The sequence shown here is derived from an EMBL/GenBank/DDBJ whole genome shotgun (WGS) entry which is preliminary data.</text>
</comment>
<dbReference type="SMART" id="SM00487">
    <property type="entry name" value="DEXDc"/>
    <property type="match status" value="1"/>
</dbReference>
<keyword evidence="3" id="KW-0547">Nucleotide-binding</keyword>
<keyword evidence="7" id="KW-0175">Coiled coil</keyword>
<dbReference type="PROSITE" id="PS51194">
    <property type="entry name" value="HELICASE_CTER"/>
    <property type="match status" value="1"/>
</dbReference>
<dbReference type="Gene3D" id="3.40.50.10810">
    <property type="entry name" value="Tandem AAA-ATPase domain"/>
    <property type="match status" value="1"/>
</dbReference>
<feature type="compositionally biased region" description="Basic residues" evidence="9">
    <location>
        <begin position="462"/>
        <end position="471"/>
    </location>
</feature>
<proteinExistence type="inferred from homology"/>
<dbReference type="GO" id="GO:0031508">
    <property type="term" value="P:pericentric heterochromatin formation"/>
    <property type="evidence" value="ECO:0007669"/>
    <property type="project" value="TreeGrafter"/>
</dbReference>
<feature type="domain" description="Helicase C-terminal" evidence="11">
    <location>
        <begin position="964"/>
        <end position="1126"/>
    </location>
</feature>
<keyword evidence="4" id="KW-0378">Hydrolase</keyword>
<dbReference type="Proteomes" id="UP000215305">
    <property type="component" value="Unassembled WGS sequence"/>
</dbReference>
<organism evidence="12 13">
    <name type="scientific">Aspergillus thermomutatus</name>
    <name type="common">Neosartorya pseudofischeri</name>
    <dbReference type="NCBI Taxonomy" id="41047"/>
    <lineage>
        <taxon>Eukaryota</taxon>
        <taxon>Fungi</taxon>
        <taxon>Dikarya</taxon>
        <taxon>Ascomycota</taxon>
        <taxon>Pezizomycotina</taxon>
        <taxon>Eurotiomycetes</taxon>
        <taxon>Eurotiomycetidae</taxon>
        <taxon>Eurotiales</taxon>
        <taxon>Aspergillaceae</taxon>
        <taxon>Aspergillus</taxon>
        <taxon>Aspergillus subgen. Fumigati</taxon>
    </lineage>
</organism>
<sequence>MIPLTSPEHSPSPPRTRSLRSASRSAQEIFNEIVYQIPKIKEFTEIIYEDVDPEDGILICQSLVDERVERRAARVNFNAYTRTLRIKVMPTELHDAHQRWAINTIGSWIFDGLLNRQEKKLLCAGVGTTFTGLAGIYQGSYKEPDFFYRADSFPFPSIVIESGWSESFPHLRADKDLWMRGNASVELTILLGWTKTSRGRVQGNMEVWRRDGAGGLIVTEIVSILLSQVYDGKQILRVQAIFPPPVPLPLSERIEFTKGQLFGSAIIAGQNPGTVLSFKGSRLREIAEEVIVKRLGMIPAEERTCLVQLLRTTTTDTYEDSPERQNSTQFSFSVANIVHQEMKSAMDELEQGSPMSGVENGQGENEEDVEEMDAKSKALMHLLNTSEVFVAIMADKMKKQQEEARLEAARQQQQQQNPTEYQKKITSTGPVGRRETRARAKQTSADETTPAEGEQPDEKTATRSRRGRGKKGASAMNGNSIASYFKKADMEDPEDKPTVQEALEHAADEYEANPSALGGQGLVATQQPALVTGGKMRKYQLEGLEWLKSLWMNGLCGILADEMGLGKTVQAISLIAFFKEKNVSGPFLIAAPLSTVSNWVDEFAKWTPSIKTVLYHGSKDERAMIRSNLMKLKDQKSMDFPVVCTSYEICMNDRKFLAQYQWRYIIVDEGHRLKNMNCRLIKELLSYNSANRLLITGTPLQNNITELWSLLHFLLPEIFNDLNSFQSWFDFSSMLDNRGQTDVIERRKRTLVSTMHSILKPFLLRRVKTDVETALPKKREYILYAPLTAEQKDLYREILNGTGRQYLEDKAAERLMAKNERLSRSASLKRSADSSNTSTPNKSLKSSRDSTPASGTSSTRRRRAAQNYKELSDREFNAQLRRLEQGLEDDLDIQPSPSDTEQEEIERANTIKLAKKEIAQKKMQNPVMQARLACNSPHNFYWPWSDDPAAIDETLVTASGKMLLLDRLVPCLLNKGHKILIFSQFKTQLDILQDWATQLRGWNCCRIDGAISQTDRQAQIKAFNSDPGFKIFLLSTRAGGQGINLVAADTVILYDSDWNPQQDLQAQDRAHRIGQTRPVIVYRLATKGTVEQTLLEKADSKRRLERLVIQRGKFKSLLDPSSANYSDAEELRKALGEDEFERFETGANPTALLSQKDLDILTDRSEEAYARAERGLDQTGRAFKAVETKKEGNTLMAQITGK</sequence>
<dbReference type="EMBL" id="NKHU02000140">
    <property type="protein sequence ID" value="RHZ52047.1"/>
    <property type="molecule type" value="Genomic_DNA"/>
</dbReference>
<keyword evidence="13" id="KW-1185">Reference proteome</keyword>
<dbReference type="SUPFAM" id="SSF52540">
    <property type="entry name" value="P-loop containing nucleoside triphosphate hydrolases"/>
    <property type="match status" value="2"/>
</dbReference>
<comment type="similarity">
    <text evidence="2">Belongs to the SNF2/RAD54 helicase family.</text>
</comment>
<dbReference type="InterPro" id="IPR014001">
    <property type="entry name" value="Helicase_ATP-bd"/>
</dbReference>
<evidence type="ECO:0000256" key="9">
    <source>
        <dbReference type="SAM" id="MobiDB-lite"/>
    </source>
</evidence>
<accession>A0A397GND9</accession>
<evidence type="ECO:0000259" key="10">
    <source>
        <dbReference type="PROSITE" id="PS51192"/>
    </source>
</evidence>
<name>A0A397GND9_ASPTH</name>
<feature type="region of interest" description="Disordered" evidence="9">
    <location>
        <begin position="818"/>
        <end position="871"/>
    </location>
</feature>
<gene>
    <name evidence="12" type="ORF">CDV56_107158</name>
</gene>
<dbReference type="InterPro" id="IPR038718">
    <property type="entry name" value="SNF2-like_sf"/>
</dbReference>
<dbReference type="PROSITE" id="PS51192">
    <property type="entry name" value="HELICASE_ATP_BIND_1"/>
    <property type="match status" value="1"/>
</dbReference>
<evidence type="ECO:0000256" key="1">
    <source>
        <dbReference type="ARBA" id="ARBA00004123"/>
    </source>
</evidence>
<dbReference type="Pfam" id="PF00271">
    <property type="entry name" value="Helicase_C"/>
    <property type="match status" value="1"/>
</dbReference>
<evidence type="ECO:0000313" key="12">
    <source>
        <dbReference type="EMBL" id="RHZ52047.1"/>
    </source>
</evidence>
<dbReference type="GO" id="GO:0006346">
    <property type="term" value="P:DNA methylation-dependent constitutive heterochromatin formation"/>
    <property type="evidence" value="ECO:0007669"/>
    <property type="project" value="TreeGrafter"/>
</dbReference>
<feature type="compositionally biased region" description="Low complexity" evidence="9">
    <location>
        <begin position="824"/>
        <end position="835"/>
    </location>
</feature>
<keyword evidence="8" id="KW-0539">Nucleus</keyword>
<evidence type="ECO:0000256" key="5">
    <source>
        <dbReference type="ARBA" id="ARBA00022806"/>
    </source>
</evidence>
<dbReference type="FunFam" id="3.40.50.300:FF:001315">
    <property type="entry name" value="SNF2 family helicase/ATPase PasG"/>
    <property type="match status" value="1"/>
</dbReference>
<dbReference type="GO" id="GO:0004386">
    <property type="term" value="F:helicase activity"/>
    <property type="evidence" value="ECO:0007669"/>
    <property type="project" value="UniProtKB-KW"/>
</dbReference>